<comment type="function">
    <text evidence="12">Catalyzes the attachment of valine to tRNA(Val). As ValRS can inadvertently accommodate and process structurally similar amino acids such as threonine, to avoid such errors, it has a 'posttransfer' editing activity that hydrolyzes mischarged Thr-tRNA(Val) in a tRNA-dependent manner.</text>
</comment>
<feature type="domain" description="Valyl-tRNA synthetase tRNA-binding arm" evidence="15">
    <location>
        <begin position="814"/>
        <end position="876"/>
    </location>
</feature>
<name>A0A0B5AWB8_9BACL</name>
<evidence type="ECO:0000256" key="12">
    <source>
        <dbReference type="HAMAP-Rule" id="MF_02004"/>
    </source>
</evidence>
<dbReference type="InterPro" id="IPR001412">
    <property type="entry name" value="aa-tRNA-synth_I_CS"/>
</dbReference>
<feature type="coiled-coil region" evidence="12">
    <location>
        <begin position="810"/>
        <end position="879"/>
    </location>
</feature>
<dbReference type="AlphaFoldDB" id="A0A0B5AWB8"/>
<keyword evidence="3 12" id="KW-0963">Cytoplasm</keyword>
<dbReference type="Gene3D" id="1.10.287.380">
    <property type="entry name" value="Valyl-tRNA synthetase, C-terminal domain"/>
    <property type="match status" value="1"/>
</dbReference>
<dbReference type="InterPro" id="IPR033705">
    <property type="entry name" value="Anticodon_Ia_Val"/>
</dbReference>
<gene>
    <name evidence="12" type="primary">valS</name>
    <name evidence="16" type="ORF">JMA_37040</name>
</gene>
<dbReference type="FunFam" id="3.40.50.620:FF:000032">
    <property type="entry name" value="Valine--tRNA ligase"/>
    <property type="match status" value="1"/>
</dbReference>
<evidence type="ECO:0000259" key="14">
    <source>
        <dbReference type="Pfam" id="PF08264"/>
    </source>
</evidence>
<dbReference type="InterPro" id="IPR002300">
    <property type="entry name" value="aa-tRNA-synth_Ia"/>
</dbReference>
<dbReference type="HOGENOM" id="CLU_001493_0_2_9"/>
<keyword evidence="7 12" id="KW-0648">Protein biosynthesis</keyword>
<evidence type="ECO:0000256" key="8">
    <source>
        <dbReference type="ARBA" id="ARBA00023054"/>
    </source>
</evidence>
<proteinExistence type="inferred from homology"/>
<dbReference type="InterPro" id="IPR010978">
    <property type="entry name" value="tRNA-bd_arm"/>
</dbReference>
<dbReference type="Gene3D" id="1.10.730.10">
    <property type="entry name" value="Isoleucyl-tRNA Synthetase, Domain 1"/>
    <property type="match status" value="1"/>
</dbReference>
<feature type="domain" description="Methionyl/Valyl/Leucyl/Isoleucyl-tRNA synthetase anticodon-binding" evidence="14">
    <location>
        <begin position="606"/>
        <end position="753"/>
    </location>
</feature>
<dbReference type="HAMAP" id="MF_02004">
    <property type="entry name" value="Val_tRNA_synth_type1"/>
    <property type="match status" value="1"/>
</dbReference>
<dbReference type="Pfam" id="PF00133">
    <property type="entry name" value="tRNA-synt_1"/>
    <property type="match status" value="2"/>
</dbReference>
<dbReference type="InterPro" id="IPR019499">
    <property type="entry name" value="Val-tRNA_synth_tRNA-bd"/>
</dbReference>
<evidence type="ECO:0000256" key="11">
    <source>
        <dbReference type="ARBA" id="ARBA00060830"/>
    </source>
</evidence>
<evidence type="ECO:0000256" key="6">
    <source>
        <dbReference type="ARBA" id="ARBA00022840"/>
    </source>
</evidence>
<dbReference type="NCBIfam" id="NF004349">
    <property type="entry name" value="PRK05729.1"/>
    <property type="match status" value="1"/>
</dbReference>
<dbReference type="SUPFAM" id="SSF46589">
    <property type="entry name" value="tRNA-binding arm"/>
    <property type="match status" value="1"/>
</dbReference>
<dbReference type="InterPro" id="IPR014729">
    <property type="entry name" value="Rossmann-like_a/b/a_fold"/>
</dbReference>
<evidence type="ECO:0000313" key="17">
    <source>
        <dbReference type="Proteomes" id="UP000031449"/>
    </source>
</evidence>
<evidence type="ECO:0000259" key="15">
    <source>
        <dbReference type="Pfam" id="PF10458"/>
    </source>
</evidence>
<feature type="short sequence motif" description="'HIGH' region" evidence="12">
    <location>
        <begin position="47"/>
        <end position="57"/>
    </location>
</feature>
<dbReference type="InterPro" id="IPR009008">
    <property type="entry name" value="Val/Leu/Ile-tRNA-synth_edit"/>
</dbReference>
<dbReference type="NCBIfam" id="TIGR00422">
    <property type="entry name" value="valS"/>
    <property type="match status" value="1"/>
</dbReference>
<comment type="domain">
    <text evidence="12">ValRS has two distinct active sites: one for aminoacylation and one for editing. The misactivated threonine is translocated from the active site to the editing site.</text>
</comment>
<dbReference type="GO" id="GO:0002161">
    <property type="term" value="F:aminoacyl-tRNA deacylase activity"/>
    <property type="evidence" value="ECO:0007669"/>
    <property type="project" value="InterPro"/>
</dbReference>
<dbReference type="SUPFAM" id="SSF50677">
    <property type="entry name" value="ValRS/IleRS/LeuRS editing domain"/>
    <property type="match status" value="1"/>
</dbReference>
<dbReference type="Pfam" id="PF08264">
    <property type="entry name" value="Anticodon_1"/>
    <property type="match status" value="1"/>
</dbReference>
<dbReference type="GO" id="GO:0005524">
    <property type="term" value="F:ATP binding"/>
    <property type="evidence" value="ECO:0007669"/>
    <property type="project" value="UniProtKB-UniRule"/>
</dbReference>
<dbReference type="InterPro" id="IPR013155">
    <property type="entry name" value="M/V/L/I-tRNA-synth_anticd-bd"/>
</dbReference>
<dbReference type="PROSITE" id="PS00178">
    <property type="entry name" value="AA_TRNA_LIGASE_I"/>
    <property type="match status" value="1"/>
</dbReference>
<dbReference type="InterPro" id="IPR009080">
    <property type="entry name" value="tRNAsynth_Ia_anticodon-bd"/>
</dbReference>
<evidence type="ECO:0000313" key="16">
    <source>
        <dbReference type="EMBL" id="AJD93022.1"/>
    </source>
</evidence>
<feature type="domain" description="Aminoacyl-tRNA synthetase class Ia" evidence="13">
    <location>
        <begin position="436"/>
        <end position="563"/>
    </location>
</feature>
<dbReference type="PRINTS" id="PR00986">
    <property type="entry name" value="TRNASYNTHVAL"/>
</dbReference>
<dbReference type="OrthoDB" id="9810365at2"/>
<evidence type="ECO:0000256" key="3">
    <source>
        <dbReference type="ARBA" id="ARBA00022490"/>
    </source>
</evidence>
<keyword evidence="4 12" id="KW-0436">Ligase</keyword>
<dbReference type="FunFam" id="3.90.740.10:FF:000005">
    <property type="entry name" value="Valine--tRNA ligase, mitochondrial"/>
    <property type="match status" value="1"/>
</dbReference>
<evidence type="ECO:0000256" key="5">
    <source>
        <dbReference type="ARBA" id="ARBA00022741"/>
    </source>
</evidence>
<dbReference type="CDD" id="cd07962">
    <property type="entry name" value="Anticodon_Ia_Val"/>
    <property type="match status" value="1"/>
</dbReference>
<dbReference type="Proteomes" id="UP000031449">
    <property type="component" value="Plasmid unnamed"/>
</dbReference>
<evidence type="ECO:0000256" key="4">
    <source>
        <dbReference type="ARBA" id="ARBA00022598"/>
    </source>
</evidence>
<evidence type="ECO:0000256" key="10">
    <source>
        <dbReference type="ARBA" id="ARBA00047552"/>
    </source>
</evidence>
<geneLocation type="plasmid" evidence="17"/>
<evidence type="ECO:0000256" key="9">
    <source>
        <dbReference type="ARBA" id="ARBA00023146"/>
    </source>
</evidence>
<evidence type="ECO:0000259" key="13">
    <source>
        <dbReference type="Pfam" id="PF00133"/>
    </source>
</evidence>
<reference evidence="16 17" key="1">
    <citation type="submission" date="2014-08" db="EMBL/GenBank/DDBJ databases">
        <title>Complete genome of a marine bacteria Jeotgalibacillus malaysiensis.</title>
        <authorList>
            <person name="Yaakop A.S."/>
            <person name="Chan K.-G."/>
            <person name="Goh K.M."/>
        </authorList>
    </citation>
    <scope>NUCLEOTIDE SEQUENCE [LARGE SCALE GENOMIC DNA]</scope>
    <source>
        <strain evidence="16 17">D5</strain>
        <plasmid evidence="17">Plasmid</plasmid>
    </source>
</reference>
<evidence type="ECO:0000256" key="2">
    <source>
        <dbReference type="ARBA" id="ARBA00011245"/>
    </source>
</evidence>
<dbReference type="CDD" id="cd00817">
    <property type="entry name" value="ValRS_core"/>
    <property type="match status" value="1"/>
</dbReference>
<feature type="short sequence motif" description="'KMSKS' region" evidence="12">
    <location>
        <begin position="523"/>
        <end position="527"/>
    </location>
</feature>
<dbReference type="GO" id="GO:0004832">
    <property type="term" value="F:valine-tRNA ligase activity"/>
    <property type="evidence" value="ECO:0007669"/>
    <property type="project" value="UniProtKB-UniRule"/>
</dbReference>
<dbReference type="PANTHER" id="PTHR11946">
    <property type="entry name" value="VALYL-TRNA SYNTHETASES"/>
    <property type="match status" value="1"/>
</dbReference>
<dbReference type="FunFam" id="1.10.287.380:FF:000001">
    <property type="entry name" value="Valine--tRNA ligase"/>
    <property type="match status" value="1"/>
</dbReference>
<dbReference type="InterPro" id="IPR037118">
    <property type="entry name" value="Val-tRNA_synth_C_sf"/>
</dbReference>
<keyword evidence="6 12" id="KW-0067">ATP-binding</keyword>
<comment type="catalytic activity">
    <reaction evidence="10 12">
        <text>tRNA(Val) + L-valine + ATP = L-valyl-tRNA(Val) + AMP + diphosphate</text>
        <dbReference type="Rhea" id="RHEA:10704"/>
        <dbReference type="Rhea" id="RHEA-COMP:9672"/>
        <dbReference type="Rhea" id="RHEA-COMP:9708"/>
        <dbReference type="ChEBI" id="CHEBI:30616"/>
        <dbReference type="ChEBI" id="CHEBI:33019"/>
        <dbReference type="ChEBI" id="CHEBI:57762"/>
        <dbReference type="ChEBI" id="CHEBI:78442"/>
        <dbReference type="ChEBI" id="CHEBI:78537"/>
        <dbReference type="ChEBI" id="CHEBI:456215"/>
        <dbReference type="EC" id="6.1.1.9"/>
    </reaction>
</comment>
<dbReference type="KEGG" id="jeo:JMA_37040"/>
<sequence>MPRKEMASTYDPHLIQEGRYEWWVEKGYFKADATSEKEPYSILIPPPNVTGRLHLGHAWDTTIQDILTRMKRMQGYDVLWLPGSDHAGIATQTKVEGKLKEEGVSRYHLGREAFLKVTWKWAEEYKKQIREQWSKLGLGLDYSRERFTLDEGLSKAVRKVFVDLYEKGLIYRGEYIINWDTVAKTALSDIEVIHEEVKGALYHIRYPLSDGTGFIEVATTRPETLFGDKAIAVHPEDERYASFIGKQVTIPMTDYKIPVIADEYVEKEFGSGAVKITPAHDPNDFEVGMRHKLTPLIVMNEDGTMNQHAGQYKGLDRFECRKKLKEDLERDGLLVKVEEHLHSVGHSERNGSIVEPYLSKQWFVKMDSLAAKAVDAQQSENKVEFTPARFENTYLRWMENIRDWCISRQLWWGHQIPAWYHIETGEVYVGESAPSDKENWRQDEDVLDTWFSSALWAFSTLGFPDKTNPDYLRYYPNSVLVTGYDIIFFWVSRMIFQGLEFTEKTPFKNVVIHGLVRDEQGRKMSKSLGNGIDPMDIIAEYGADALRYTLSTGTSPGNDLKLSMDKVIASRNFANKVWNASRFAMPYIHDVKNPELDLHSIHHIQDKWILHRLNQTITSVTSLMEKYELGEAGKRINQFIWEDFCDWYVELSKITLFGENEEEKETTKQILLHVLKESLKLLHPFMPFITEEIWQSLPHVEESIVIAPWGSVDGRFEDAEAEEEMQRLVEVVTAVRNIRAEVNAPMSKKISLYLLAKNDGFKASFEKGREVVKSLAGANEVVVETSLDKPEDTMTAVVSGAELFIPMDSLVDYKDELKRLENEWEKMNKEVLFVENKLSNESFVSRAPQKIVDEHKKKLDDYTEKRTSLETRIQEIRQLLK</sequence>
<dbReference type="FunFam" id="3.40.50.620:FF:000098">
    <property type="entry name" value="Valine--tRNA ligase"/>
    <property type="match status" value="1"/>
</dbReference>
<keyword evidence="17" id="KW-1185">Reference proteome</keyword>
<dbReference type="GO" id="GO:0006438">
    <property type="term" value="P:valyl-tRNA aminoacylation"/>
    <property type="evidence" value="ECO:0007669"/>
    <property type="project" value="UniProtKB-UniRule"/>
</dbReference>
<dbReference type="InterPro" id="IPR002303">
    <property type="entry name" value="Valyl-tRNA_ligase"/>
</dbReference>
<dbReference type="FunFam" id="1.10.730.10:FF:000014">
    <property type="entry name" value="Valine--tRNA ligase"/>
    <property type="match status" value="1"/>
</dbReference>
<comment type="subunit">
    <text evidence="2 12">Monomer.</text>
</comment>
<comment type="similarity">
    <text evidence="11 12">Belongs to the class-I aminoacyl-tRNA synthetase family. ValS type 1 subfamily.</text>
</comment>
<keyword evidence="9 12" id="KW-0030">Aminoacyl-tRNA synthetase</keyword>
<accession>A0A0B5AWB8</accession>
<dbReference type="SUPFAM" id="SSF47323">
    <property type="entry name" value="Anticodon-binding domain of a subclass of class I aminoacyl-tRNA synthetases"/>
    <property type="match status" value="1"/>
</dbReference>
<feature type="binding site" evidence="12">
    <location>
        <position position="526"/>
    </location>
    <ligand>
        <name>ATP</name>
        <dbReference type="ChEBI" id="CHEBI:30616"/>
    </ligand>
</feature>
<dbReference type="Pfam" id="PF10458">
    <property type="entry name" value="Val_tRNA-synt_C"/>
    <property type="match status" value="1"/>
</dbReference>
<dbReference type="GO" id="GO:0005829">
    <property type="term" value="C:cytosol"/>
    <property type="evidence" value="ECO:0007669"/>
    <property type="project" value="TreeGrafter"/>
</dbReference>
<dbReference type="Gene3D" id="3.40.50.620">
    <property type="entry name" value="HUPs"/>
    <property type="match status" value="3"/>
</dbReference>
<dbReference type="Gene3D" id="3.90.740.10">
    <property type="entry name" value="Valyl/Leucyl/Isoleucyl-tRNA synthetase, editing domain"/>
    <property type="match status" value="1"/>
</dbReference>
<keyword evidence="16" id="KW-0614">Plasmid</keyword>
<dbReference type="SUPFAM" id="SSF52374">
    <property type="entry name" value="Nucleotidylyl transferase"/>
    <property type="match status" value="1"/>
</dbReference>
<organism evidence="16 17">
    <name type="scientific">Jeotgalibacillus malaysiensis</name>
    <dbReference type="NCBI Taxonomy" id="1508404"/>
    <lineage>
        <taxon>Bacteria</taxon>
        <taxon>Bacillati</taxon>
        <taxon>Bacillota</taxon>
        <taxon>Bacilli</taxon>
        <taxon>Bacillales</taxon>
        <taxon>Caryophanaceae</taxon>
        <taxon>Jeotgalibacillus</taxon>
    </lineage>
</organism>
<comment type="subcellular location">
    <subcellularLocation>
        <location evidence="1 12">Cytoplasm</location>
    </subcellularLocation>
</comment>
<keyword evidence="8 12" id="KW-0175">Coiled coil</keyword>
<dbReference type="EMBL" id="CP009417">
    <property type="protein sequence ID" value="AJD93022.1"/>
    <property type="molecule type" value="Genomic_DNA"/>
</dbReference>
<evidence type="ECO:0000256" key="1">
    <source>
        <dbReference type="ARBA" id="ARBA00004496"/>
    </source>
</evidence>
<evidence type="ECO:0000256" key="7">
    <source>
        <dbReference type="ARBA" id="ARBA00022917"/>
    </source>
</evidence>
<comment type="domain">
    <text evidence="12">The C-terminal coiled-coil domain is crucial for aminoacylation activity.</text>
</comment>
<dbReference type="EC" id="6.1.1.9" evidence="12"/>
<feature type="domain" description="Aminoacyl-tRNA synthetase class Ia" evidence="13">
    <location>
        <begin position="19"/>
        <end position="432"/>
    </location>
</feature>
<protein>
    <recommendedName>
        <fullName evidence="12">Valine--tRNA ligase</fullName>
        <ecNumber evidence="12">6.1.1.9</ecNumber>
    </recommendedName>
    <alternativeName>
        <fullName evidence="12">Valyl-tRNA synthetase</fullName>
        <shortName evidence="12">ValRS</shortName>
    </alternativeName>
</protein>
<dbReference type="PANTHER" id="PTHR11946:SF93">
    <property type="entry name" value="VALINE--TRNA LIGASE, CHLOROPLASTIC_MITOCHONDRIAL 2"/>
    <property type="match status" value="1"/>
</dbReference>
<keyword evidence="5 12" id="KW-0547">Nucleotide-binding</keyword>